<reference evidence="9" key="1">
    <citation type="journal article" date="2019" name="Int. J. Syst. Evol. Microbiol.">
        <title>The Global Catalogue of Microorganisms (GCM) 10K type strain sequencing project: providing services to taxonomists for standard genome sequencing and annotation.</title>
        <authorList>
            <consortium name="The Broad Institute Genomics Platform"/>
            <consortium name="The Broad Institute Genome Sequencing Center for Infectious Disease"/>
            <person name="Wu L."/>
            <person name="Ma J."/>
        </authorList>
    </citation>
    <scope>NUCLEOTIDE SEQUENCE [LARGE SCALE GENOMIC DNA]</scope>
    <source>
        <strain evidence="9">CGMCC 4.7357</strain>
    </source>
</reference>
<feature type="domain" description="EamA" evidence="7">
    <location>
        <begin position="9"/>
        <end position="142"/>
    </location>
</feature>
<keyword evidence="4 6" id="KW-1133">Transmembrane helix</keyword>
<evidence type="ECO:0000259" key="7">
    <source>
        <dbReference type="Pfam" id="PF00892"/>
    </source>
</evidence>
<comment type="subcellular location">
    <subcellularLocation>
        <location evidence="1">Cell membrane</location>
        <topology evidence="1">Multi-pass membrane protein</topology>
    </subcellularLocation>
</comment>
<dbReference type="RefSeq" id="WP_380078596.1">
    <property type="nucleotide sequence ID" value="NZ_JBHSGO010000162.1"/>
</dbReference>
<gene>
    <name evidence="8" type="ORF">ACFO3G_05120</name>
</gene>
<evidence type="ECO:0000256" key="4">
    <source>
        <dbReference type="ARBA" id="ARBA00022989"/>
    </source>
</evidence>
<feature type="transmembrane region" description="Helical" evidence="6">
    <location>
        <begin position="253"/>
        <end position="270"/>
    </location>
</feature>
<dbReference type="InterPro" id="IPR050638">
    <property type="entry name" value="AA-Vitamin_Transporters"/>
</dbReference>
<proteinExistence type="predicted"/>
<sequence length="306" mass="33998">MKTNHKPLFAHIAMFMACAFWGLMAPIGKFAMNNGIDGITLVSFRVFGGAILFWITSLFVPKEDIPRKDIFKLAGAALFGLVLNQCGFTIGLSYTSPGNASIMTTSMPIFAMILAFLILKEPITKQKVSGVAIGCIGALILILTSAAATDIKVGNFKGDLMCLMAQLSFAFYLSIFTPLIRKYSIFTINKWMFFWANFWVLPLTGKHLIAIQWSAVPLSTWLGILYVVFLGTFVCYIFTMFAQQTLRPTVISSYNYVQPTIAVTVSIIMGMGVFKWSQLFALCLIVCGVWLVSKSKSKRDMEKIKE</sequence>
<keyword evidence="2" id="KW-1003">Cell membrane</keyword>
<name>A0ABV9K7Q1_9PORP</name>
<evidence type="ECO:0000256" key="6">
    <source>
        <dbReference type="SAM" id="Phobius"/>
    </source>
</evidence>
<dbReference type="Proteomes" id="UP001596020">
    <property type="component" value="Unassembled WGS sequence"/>
</dbReference>
<dbReference type="PANTHER" id="PTHR32322">
    <property type="entry name" value="INNER MEMBRANE TRANSPORTER"/>
    <property type="match status" value="1"/>
</dbReference>
<evidence type="ECO:0000256" key="5">
    <source>
        <dbReference type="ARBA" id="ARBA00023136"/>
    </source>
</evidence>
<dbReference type="EMBL" id="JBHSGO010000162">
    <property type="protein sequence ID" value="MFC4665979.1"/>
    <property type="molecule type" value="Genomic_DNA"/>
</dbReference>
<evidence type="ECO:0000256" key="2">
    <source>
        <dbReference type="ARBA" id="ARBA00022475"/>
    </source>
</evidence>
<dbReference type="InterPro" id="IPR037185">
    <property type="entry name" value="EmrE-like"/>
</dbReference>
<keyword evidence="9" id="KW-1185">Reference proteome</keyword>
<dbReference type="Pfam" id="PF00892">
    <property type="entry name" value="EamA"/>
    <property type="match status" value="2"/>
</dbReference>
<dbReference type="InterPro" id="IPR000620">
    <property type="entry name" value="EamA_dom"/>
</dbReference>
<feature type="transmembrane region" description="Helical" evidence="6">
    <location>
        <begin position="160"/>
        <end position="180"/>
    </location>
</feature>
<dbReference type="PROSITE" id="PS51257">
    <property type="entry name" value="PROKAR_LIPOPROTEIN"/>
    <property type="match status" value="1"/>
</dbReference>
<comment type="caution">
    <text evidence="8">The sequence shown here is derived from an EMBL/GenBank/DDBJ whole genome shotgun (WGS) entry which is preliminary data.</text>
</comment>
<keyword evidence="5 6" id="KW-0472">Membrane</keyword>
<dbReference type="SUPFAM" id="SSF103481">
    <property type="entry name" value="Multidrug resistance efflux transporter EmrE"/>
    <property type="match status" value="2"/>
</dbReference>
<evidence type="ECO:0000313" key="8">
    <source>
        <dbReference type="EMBL" id="MFC4665979.1"/>
    </source>
</evidence>
<accession>A0ABV9K7Q1</accession>
<feature type="transmembrane region" description="Helical" evidence="6">
    <location>
        <begin position="221"/>
        <end position="241"/>
    </location>
</feature>
<organism evidence="8 9">
    <name type="scientific">Falsiporphyromonas endometrii</name>
    <dbReference type="NCBI Taxonomy" id="1387297"/>
    <lineage>
        <taxon>Bacteria</taxon>
        <taxon>Pseudomonadati</taxon>
        <taxon>Bacteroidota</taxon>
        <taxon>Bacteroidia</taxon>
        <taxon>Bacteroidales</taxon>
        <taxon>Porphyromonadaceae</taxon>
        <taxon>Falsiporphyromonas</taxon>
    </lineage>
</organism>
<feature type="transmembrane region" description="Helical" evidence="6">
    <location>
        <begin position="192"/>
        <end position="215"/>
    </location>
</feature>
<feature type="domain" description="EamA" evidence="7">
    <location>
        <begin position="157"/>
        <end position="293"/>
    </location>
</feature>
<feature type="transmembrane region" description="Helical" evidence="6">
    <location>
        <begin position="276"/>
        <end position="293"/>
    </location>
</feature>
<feature type="transmembrane region" description="Helical" evidence="6">
    <location>
        <begin position="39"/>
        <end position="61"/>
    </location>
</feature>
<feature type="transmembrane region" description="Helical" evidence="6">
    <location>
        <begin position="7"/>
        <end position="27"/>
    </location>
</feature>
<evidence type="ECO:0000256" key="3">
    <source>
        <dbReference type="ARBA" id="ARBA00022692"/>
    </source>
</evidence>
<evidence type="ECO:0000313" key="9">
    <source>
        <dbReference type="Proteomes" id="UP001596020"/>
    </source>
</evidence>
<protein>
    <submittedName>
        <fullName evidence="8">DMT family transporter</fullName>
    </submittedName>
</protein>
<feature type="transmembrane region" description="Helical" evidence="6">
    <location>
        <begin position="131"/>
        <end position="148"/>
    </location>
</feature>
<evidence type="ECO:0000256" key="1">
    <source>
        <dbReference type="ARBA" id="ARBA00004651"/>
    </source>
</evidence>
<feature type="transmembrane region" description="Helical" evidence="6">
    <location>
        <begin position="100"/>
        <end position="119"/>
    </location>
</feature>
<keyword evidence="3 6" id="KW-0812">Transmembrane</keyword>
<feature type="transmembrane region" description="Helical" evidence="6">
    <location>
        <begin position="73"/>
        <end position="94"/>
    </location>
</feature>
<dbReference type="PANTHER" id="PTHR32322:SF18">
    <property type="entry name" value="S-ADENOSYLMETHIONINE_S-ADENOSYLHOMOCYSTEINE TRANSPORTER"/>
    <property type="match status" value="1"/>
</dbReference>